<dbReference type="PROSITE" id="PS51257">
    <property type="entry name" value="PROKAR_LIPOPROTEIN"/>
    <property type="match status" value="1"/>
</dbReference>
<dbReference type="Gene3D" id="3.40.720.10">
    <property type="entry name" value="Alkaline Phosphatase, subunit A"/>
    <property type="match status" value="1"/>
</dbReference>
<evidence type="ECO:0000313" key="8">
    <source>
        <dbReference type="Proteomes" id="UP000321907"/>
    </source>
</evidence>
<sequence>MHKLLLLLLCLLAGLTSCTKPTRRAAETADSRPNLILIVADDHGKDALGCYGNPVVRTPNLDALAATGTRYDRAFCTTSSCSASRSVILSGLHNHRNGQFGHEHGFHHFLSYDTVRSLPVMLEEVGYRTAHVGKFHVGPESVYHFQDRFKANTRSPIEMIDATRPLMEGKEPFFLYIAFSDPHRDGKFREALPHAPDGFGNIPQGYPGIREVTYDPDDVLVPDYLPETPETRAELAQYYQSVPRLDQGVGHLAEQLKATGRYENTTIAYISDNGAAFPGAKTTLYEPGMQLPCIVKEAGQTTGKVSRQLVSWTDIVPTFLSAAGVDYGQDYFHGSDIVSRDTTGEQTVFASHTFHEITMYYPMRVARGERYKLIVNFASGLPYPFASDLYESKTWQSVLSRNLTKLGTKEIEHFIHRPRFELYDVVDDPEETNNLASDPAFAGVLEKMTGQVRNFQDEAGDPWIVKWAYE</sequence>
<proteinExistence type="inferred from homology"/>
<dbReference type="PANTHER" id="PTHR42693">
    <property type="entry name" value="ARYLSULFATASE FAMILY MEMBER"/>
    <property type="match status" value="1"/>
</dbReference>
<keyword evidence="4" id="KW-0106">Calcium</keyword>
<name>A0A5C7F205_9BACT</name>
<dbReference type="InterPro" id="IPR000917">
    <property type="entry name" value="Sulfatase_N"/>
</dbReference>
<protein>
    <submittedName>
        <fullName evidence="7">Sulfatase</fullName>
    </submittedName>
</protein>
<keyword evidence="3" id="KW-0378">Hydrolase</keyword>
<dbReference type="GO" id="GO:0046872">
    <property type="term" value="F:metal ion binding"/>
    <property type="evidence" value="ECO:0007669"/>
    <property type="project" value="UniProtKB-KW"/>
</dbReference>
<dbReference type="CDD" id="cd16027">
    <property type="entry name" value="SGSH"/>
    <property type="match status" value="1"/>
</dbReference>
<keyword evidence="5" id="KW-0732">Signal</keyword>
<dbReference type="Pfam" id="PF00884">
    <property type="entry name" value="Sulfatase"/>
    <property type="match status" value="1"/>
</dbReference>
<evidence type="ECO:0000256" key="1">
    <source>
        <dbReference type="ARBA" id="ARBA00008779"/>
    </source>
</evidence>
<dbReference type="EMBL" id="VOXD01000056">
    <property type="protein sequence ID" value="TXF83899.1"/>
    <property type="molecule type" value="Genomic_DNA"/>
</dbReference>
<feature type="chain" id="PRO_5022727247" evidence="5">
    <location>
        <begin position="26"/>
        <end position="470"/>
    </location>
</feature>
<gene>
    <name evidence="7" type="ORF">FUA23_21430</name>
</gene>
<evidence type="ECO:0000256" key="2">
    <source>
        <dbReference type="ARBA" id="ARBA00022723"/>
    </source>
</evidence>
<dbReference type="OrthoDB" id="975025at2"/>
<feature type="signal peptide" evidence="5">
    <location>
        <begin position="1"/>
        <end position="25"/>
    </location>
</feature>
<evidence type="ECO:0000256" key="3">
    <source>
        <dbReference type="ARBA" id="ARBA00022801"/>
    </source>
</evidence>
<dbReference type="InterPro" id="IPR050738">
    <property type="entry name" value="Sulfatase"/>
</dbReference>
<dbReference type="AlphaFoldDB" id="A0A5C7F205"/>
<accession>A0A5C7F205</accession>
<comment type="caution">
    <text evidence="7">The sequence shown here is derived from an EMBL/GenBank/DDBJ whole genome shotgun (WGS) entry which is preliminary data.</text>
</comment>
<dbReference type="PROSITE" id="PS00149">
    <property type="entry name" value="SULFATASE_2"/>
    <property type="match status" value="1"/>
</dbReference>
<keyword evidence="2" id="KW-0479">Metal-binding</keyword>
<reference evidence="7 8" key="1">
    <citation type="submission" date="2019-08" db="EMBL/GenBank/DDBJ databases">
        <title>Lewinella sp. strain SSH13 Genome sequencing and assembly.</title>
        <authorList>
            <person name="Kim I."/>
        </authorList>
    </citation>
    <scope>NUCLEOTIDE SEQUENCE [LARGE SCALE GENOMIC DNA]</scope>
    <source>
        <strain evidence="7 8">SSH13</strain>
    </source>
</reference>
<evidence type="ECO:0000256" key="5">
    <source>
        <dbReference type="SAM" id="SignalP"/>
    </source>
</evidence>
<evidence type="ECO:0000259" key="6">
    <source>
        <dbReference type="Pfam" id="PF00884"/>
    </source>
</evidence>
<dbReference type="PANTHER" id="PTHR42693:SF53">
    <property type="entry name" value="ENDO-4-O-SULFATASE"/>
    <property type="match status" value="1"/>
</dbReference>
<dbReference type="InterPro" id="IPR024607">
    <property type="entry name" value="Sulfatase_CS"/>
</dbReference>
<comment type="similarity">
    <text evidence="1">Belongs to the sulfatase family.</text>
</comment>
<feature type="domain" description="Sulfatase N-terminal" evidence="6">
    <location>
        <begin position="33"/>
        <end position="325"/>
    </location>
</feature>
<dbReference type="SUPFAM" id="SSF53649">
    <property type="entry name" value="Alkaline phosphatase-like"/>
    <property type="match status" value="1"/>
</dbReference>
<dbReference type="RefSeq" id="WP_147932830.1">
    <property type="nucleotide sequence ID" value="NZ_VOXD01000056.1"/>
</dbReference>
<organism evidence="7 8">
    <name type="scientific">Neolewinella aurantiaca</name>
    <dbReference type="NCBI Taxonomy" id="2602767"/>
    <lineage>
        <taxon>Bacteria</taxon>
        <taxon>Pseudomonadati</taxon>
        <taxon>Bacteroidota</taxon>
        <taxon>Saprospiria</taxon>
        <taxon>Saprospirales</taxon>
        <taxon>Lewinellaceae</taxon>
        <taxon>Neolewinella</taxon>
    </lineage>
</organism>
<dbReference type="Proteomes" id="UP000321907">
    <property type="component" value="Unassembled WGS sequence"/>
</dbReference>
<dbReference type="GO" id="GO:0004065">
    <property type="term" value="F:arylsulfatase activity"/>
    <property type="evidence" value="ECO:0007669"/>
    <property type="project" value="TreeGrafter"/>
</dbReference>
<dbReference type="InterPro" id="IPR017850">
    <property type="entry name" value="Alkaline_phosphatase_core_sf"/>
</dbReference>
<evidence type="ECO:0000313" key="7">
    <source>
        <dbReference type="EMBL" id="TXF83899.1"/>
    </source>
</evidence>
<evidence type="ECO:0000256" key="4">
    <source>
        <dbReference type="ARBA" id="ARBA00022837"/>
    </source>
</evidence>
<keyword evidence="8" id="KW-1185">Reference proteome</keyword>